<keyword evidence="6" id="KW-0238">DNA-binding</keyword>
<dbReference type="PROSITE" id="PS51294">
    <property type="entry name" value="HTH_MYB"/>
    <property type="match status" value="1"/>
</dbReference>
<dbReference type="FunFam" id="1.10.10.60:FF:000168">
    <property type="entry name" value="Telomere repeat-binding factor 1"/>
    <property type="match status" value="1"/>
</dbReference>
<reference evidence="14" key="1">
    <citation type="submission" date="2018-11" db="EMBL/GenBank/DDBJ databases">
        <authorList>
            <person name="Wang Z."/>
            <person name="Wang Y."/>
        </authorList>
    </citation>
    <scope>NUCLEOTIDE SEQUENCE</scope>
</reference>
<feature type="compositionally biased region" description="Basic and acidic residues" evidence="10">
    <location>
        <begin position="97"/>
        <end position="116"/>
    </location>
</feature>
<evidence type="ECO:0000256" key="6">
    <source>
        <dbReference type="ARBA" id="ARBA00023125"/>
    </source>
</evidence>
<dbReference type="CDD" id="cd11660">
    <property type="entry name" value="SANT_TRF"/>
    <property type="match status" value="1"/>
</dbReference>
<dbReference type="SMART" id="SM00717">
    <property type="entry name" value="SANT"/>
    <property type="match status" value="1"/>
</dbReference>
<evidence type="ECO:0000259" key="12">
    <source>
        <dbReference type="PROSITE" id="PS51294"/>
    </source>
</evidence>
<keyword evidence="4" id="KW-0805">Transcription regulation</keyword>
<feature type="domain" description="HTH myb-type" evidence="12">
    <location>
        <begin position="1"/>
        <end position="61"/>
    </location>
</feature>
<evidence type="ECO:0000313" key="14">
    <source>
        <dbReference type="EMBL" id="QCO76344.1"/>
    </source>
</evidence>
<dbReference type="PANTHER" id="PTHR46267:SF15">
    <property type="entry name" value="WINGED HELIX-TURN-HELIX TRANSCRIPTION REPRESSOR DNA-BINDING PROTEIN-RELATED"/>
    <property type="match status" value="1"/>
</dbReference>
<evidence type="ECO:0000256" key="2">
    <source>
        <dbReference type="ARBA" id="ARBA00004604"/>
    </source>
</evidence>
<dbReference type="PROSITE" id="PS51504">
    <property type="entry name" value="H15"/>
    <property type="match status" value="1"/>
</dbReference>
<dbReference type="InterPro" id="IPR044597">
    <property type="entry name" value="SMH1-6"/>
</dbReference>
<protein>
    <recommendedName>
        <fullName evidence="9">MYB transcription factor</fullName>
    </recommendedName>
</protein>
<dbReference type="Gene3D" id="1.10.10.60">
    <property type="entry name" value="Homeodomain-like"/>
    <property type="match status" value="1"/>
</dbReference>
<dbReference type="SMART" id="SM00526">
    <property type="entry name" value="H15"/>
    <property type="match status" value="1"/>
</dbReference>
<dbReference type="SUPFAM" id="SSF46689">
    <property type="entry name" value="Homeodomain-like"/>
    <property type="match status" value="1"/>
</dbReference>
<evidence type="ECO:0000256" key="4">
    <source>
        <dbReference type="ARBA" id="ARBA00023015"/>
    </source>
</evidence>
<keyword evidence="5" id="KW-0175">Coiled coil</keyword>
<dbReference type="Gene3D" id="1.10.10.10">
    <property type="entry name" value="Winged helix-like DNA-binding domain superfamily/Winged helix DNA-binding domain"/>
    <property type="match status" value="1"/>
</dbReference>
<dbReference type="InterPro" id="IPR017930">
    <property type="entry name" value="Myb_dom"/>
</dbReference>
<sequence>MGNPKQKWTAEEEDALRAGVAKYGPGKWKFIQRDPEFNRYLHSRSNIDLKDKWRNMGAATQGSREKCRTPKVKAFQDPPALPAPDMQTSSDNPAAHELPEAHVKEETSKESHDPRNGPRYNDMIFEALLTTKEANGLDITQLLSFIEQRTEVPPNFRKSLSSRLRRLVATEKLKKVENCFIMKCKSTPEKKSVPEKKAPAMKEIQPKQPQPIQTKQPPIPDQKYVCQSLEAAAKNAASLVAEAENKSIVADVSVREAERIAQMAEDSEAILQFAQEIFEKCNRGEVVFLA</sequence>
<evidence type="ECO:0000256" key="9">
    <source>
        <dbReference type="ARBA" id="ARBA00032813"/>
    </source>
</evidence>
<dbReference type="GO" id="GO:0006334">
    <property type="term" value="P:nucleosome assembly"/>
    <property type="evidence" value="ECO:0007669"/>
    <property type="project" value="InterPro"/>
</dbReference>
<evidence type="ECO:0000259" key="13">
    <source>
        <dbReference type="PROSITE" id="PS51504"/>
    </source>
</evidence>
<evidence type="ECO:0000256" key="8">
    <source>
        <dbReference type="ARBA" id="ARBA00023242"/>
    </source>
</evidence>
<evidence type="ECO:0000256" key="10">
    <source>
        <dbReference type="SAM" id="MobiDB-lite"/>
    </source>
</evidence>
<dbReference type="InterPro" id="IPR036390">
    <property type="entry name" value="WH_DNA-bd_sf"/>
</dbReference>
<evidence type="ECO:0000259" key="11">
    <source>
        <dbReference type="PROSITE" id="PS50090"/>
    </source>
</evidence>
<keyword evidence="3" id="KW-0158">Chromosome</keyword>
<dbReference type="SUPFAM" id="SSF46785">
    <property type="entry name" value="Winged helix' DNA-binding domain"/>
    <property type="match status" value="1"/>
</dbReference>
<evidence type="ECO:0000256" key="3">
    <source>
        <dbReference type="ARBA" id="ARBA00022454"/>
    </source>
</evidence>
<name>A0A4P8FAM9_9CARY</name>
<evidence type="ECO:0000256" key="5">
    <source>
        <dbReference type="ARBA" id="ARBA00023054"/>
    </source>
</evidence>
<proteinExistence type="evidence at transcript level"/>
<evidence type="ECO:0000256" key="7">
    <source>
        <dbReference type="ARBA" id="ARBA00023163"/>
    </source>
</evidence>
<dbReference type="PROSITE" id="PS50090">
    <property type="entry name" value="MYB_LIKE"/>
    <property type="match status" value="1"/>
</dbReference>
<organism evidence="14">
    <name type="scientific">Tamarix hispida</name>
    <dbReference type="NCBI Taxonomy" id="189793"/>
    <lineage>
        <taxon>Eukaryota</taxon>
        <taxon>Viridiplantae</taxon>
        <taxon>Streptophyta</taxon>
        <taxon>Embryophyta</taxon>
        <taxon>Tracheophyta</taxon>
        <taxon>Spermatophyta</taxon>
        <taxon>Magnoliopsida</taxon>
        <taxon>eudicotyledons</taxon>
        <taxon>Gunneridae</taxon>
        <taxon>Pentapetalae</taxon>
        <taxon>Caryophyllales</taxon>
        <taxon>Tamaricaceae</taxon>
        <taxon>Tamarix</taxon>
    </lineage>
</organism>
<dbReference type="PANTHER" id="PTHR46267">
    <property type="entry name" value="SINGLE MYB HISTONE 4"/>
    <property type="match status" value="1"/>
</dbReference>
<dbReference type="AlphaFoldDB" id="A0A4P8FAM9"/>
<evidence type="ECO:0000256" key="1">
    <source>
        <dbReference type="ARBA" id="ARBA00004286"/>
    </source>
</evidence>
<dbReference type="Pfam" id="PF00538">
    <property type="entry name" value="Linker_histone"/>
    <property type="match status" value="1"/>
</dbReference>
<dbReference type="EMBL" id="MK209703">
    <property type="protein sequence ID" value="QCO76344.1"/>
    <property type="molecule type" value="mRNA"/>
</dbReference>
<dbReference type="GO" id="GO:0003691">
    <property type="term" value="F:double-stranded telomeric DNA binding"/>
    <property type="evidence" value="ECO:0007669"/>
    <property type="project" value="InterPro"/>
</dbReference>
<dbReference type="InterPro" id="IPR005818">
    <property type="entry name" value="Histone_H1/H5_H15"/>
</dbReference>
<feature type="region of interest" description="Disordered" evidence="10">
    <location>
        <begin position="57"/>
        <end position="119"/>
    </location>
</feature>
<comment type="subcellular location">
    <subcellularLocation>
        <location evidence="1">Chromosome</location>
    </subcellularLocation>
    <subcellularLocation>
        <location evidence="2">Nucleus</location>
        <location evidence="2">Nucleolus</location>
    </subcellularLocation>
</comment>
<dbReference type="InterPro" id="IPR009057">
    <property type="entry name" value="Homeodomain-like_sf"/>
</dbReference>
<dbReference type="Pfam" id="PF00249">
    <property type="entry name" value="Myb_DNA-binding"/>
    <property type="match status" value="1"/>
</dbReference>
<feature type="domain" description="H15" evidence="13">
    <location>
        <begin position="116"/>
        <end position="185"/>
    </location>
</feature>
<keyword evidence="8" id="KW-0539">Nucleus</keyword>
<accession>A0A4P8FAM9</accession>
<keyword evidence="7" id="KW-0804">Transcription</keyword>
<dbReference type="GO" id="GO:0005730">
    <property type="term" value="C:nucleolus"/>
    <property type="evidence" value="ECO:0007669"/>
    <property type="project" value="UniProtKB-SubCell"/>
</dbReference>
<feature type="domain" description="Myb-like" evidence="11">
    <location>
        <begin position="5"/>
        <end position="57"/>
    </location>
</feature>
<dbReference type="InterPro" id="IPR001005">
    <property type="entry name" value="SANT/Myb"/>
</dbReference>
<dbReference type="GO" id="GO:0000786">
    <property type="term" value="C:nucleosome"/>
    <property type="evidence" value="ECO:0007669"/>
    <property type="project" value="InterPro"/>
</dbReference>
<feature type="compositionally biased region" description="Low complexity" evidence="10">
    <location>
        <begin position="206"/>
        <end position="216"/>
    </location>
</feature>
<feature type="region of interest" description="Disordered" evidence="10">
    <location>
        <begin position="200"/>
        <end position="219"/>
    </location>
</feature>
<dbReference type="InterPro" id="IPR036388">
    <property type="entry name" value="WH-like_DNA-bd_sf"/>
</dbReference>